<reference evidence="3 4" key="1">
    <citation type="submission" date="2019-11" db="EMBL/GenBank/DDBJ databases">
        <title>Agromyces kandeliae sp. nov., isolated from mangrove soil.</title>
        <authorList>
            <person name="Wang R."/>
        </authorList>
    </citation>
    <scope>NUCLEOTIDE SEQUENCE [LARGE SCALE GENOMIC DNA]</scope>
    <source>
        <strain evidence="3 4">JCM 11433</strain>
    </source>
</reference>
<dbReference type="InterPro" id="IPR039261">
    <property type="entry name" value="FNR_nucleotide-bd"/>
</dbReference>
<gene>
    <name evidence="3" type="ORF">GJ743_10630</name>
</gene>
<dbReference type="InterPro" id="IPR007037">
    <property type="entry name" value="SIP_rossman_dom"/>
</dbReference>
<dbReference type="InterPro" id="IPR017927">
    <property type="entry name" value="FAD-bd_FR_type"/>
</dbReference>
<dbReference type="RefSeq" id="WP_155051882.1">
    <property type="nucleotide sequence ID" value="NZ_JBHMAT010000001.1"/>
</dbReference>
<keyword evidence="4" id="KW-1185">Reference proteome</keyword>
<dbReference type="Gene3D" id="3.40.50.80">
    <property type="entry name" value="Nucleotide-binding domain of ferredoxin-NADP reductase (FNR) module"/>
    <property type="match status" value="1"/>
</dbReference>
<evidence type="ECO:0000313" key="3">
    <source>
        <dbReference type="EMBL" id="MTH68825.1"/>
    </source>
</evidence>
<dbReference type="Proteomes" id="UP000433071">
    <property type="component" value="Unassembled WGS sequence"/>
</dbReference>
<comment type="caution">
    <text evidence="3">The sequence shown here is derived from an EMBL/GenBank/DDBJ whole genome shotgun (WGS) entry which is preliminary data.</text>
</comment>
<feature type="compositionally biased region" description="Low complexity" evidence="1">
    <location>
        <begin position="1"/>
        <end position="17"/>
    </location>
</feature>
<proteinExistence type="predicted"/>
<dbReference type="CDD" id="cd06193">
    <property type="entry name" value="siderophore_interacting"/>
    <property type="match status" value="1"/>
</dbReference>
<dbReference type="InterPro" id="IPR013113">
    <property type="entry name" value="SIP_FAD-bd"/>
</dbReference>
<evidence type="ECO:0000259" key="2">
    <source>
        <dbReference type="PROSITE" id="PS51384"/>
    </source>
</evidence>
<dbReference type="Pfam" id="PF08021">
    <property type="entry name" value="FAD_binding_9"/>
    <property type="match status" value="1"/>
</dbReference>
<dbReference type="SUPFAM" id="SSF63380">
    <property type="entry name" value="Riboflavin synthase domain-like"/>
    <property type="match status" value="1"/>
</dbReference>
<dbReference type="InterPro" id="IPR017938">
    <property type="entry name" value="Riboflavin_synthase-like_b-brl"/>
</dbReference>
<protein>
    <submittedName>
        <fullName evidence="3">Siderophore-interacting protein</fullName>
    </submittedName>
</protein>
<sequence length="330" mass="35541">MLTSLAEAEAATATAPAPARPRPAYRGFRASVARVRRLSEHFTRVTFAGEELAEFGTAGLDQRVKVVLPLDGSGFEHFPEGEDWYAAWRELPAEQRNPFRTYTIRGVRPELCEVDVDFVAHGDTGPGSAWATRAEPGDEIVLVGPDELSDGRTIGIDWRPGAVDTVLLAGDETAAPAICAILESLPADAEGAAIIEVPSADDVLEVAAPAGVEVRWLPRTGAQAHGERLVPAVRDWVARTCWLRDCADPASAAAESARRTLAELEAAADADGILWDVPEGTSLDGDCYAWLAGEASVITALRRFLVREAGLDRRQVAFMGYWRRGRAELA</sequence>
<dbReference type="EMBL" id="WMLB01000023">
    <property type="protein sequence ID" value="MTH68825.1"/>
    <property type="molecule type" value="Genomic_DNA"/>
</dbReference>
<dbReference type="PANTHER" id="PTHR30157">
    <property type="entry name" value="FERRIC REDUCTASE, NADPH-DEPENDENT"/>
    <property type="match status" value="1"/>
</dbReference>
<name>A0A6I3M6E9_9MICO</name>
<dbReference type="InterPro" id="IPR039374">
    <property type="entry name" value="SIP_fam"/>
</dbReference>
<feature type="domain" description="FAD-binding FR-type" evidence="2">
    <location>
        <begin position="25"/>
        <end position="152"/>
    </location>
</feature>
<dbReference type="Gene3D" id="2.40.30.10">
    <property type="entry name" value="Translation factors"/>
    <property type="match status" value="1"/>
</dbReference>
<feature type="region of interest" description="Disordered" evidence="1">
    <location>
        <begin position="1"/>
        <end position="22"/>
    </location>
</feature>
<evidence type="ECO:0000256" key="1">
    <source>
        <dbReference type="SAM" id="MobiDB-lite"/>
    </source>
</evidence>
<dbReference type="Pfam" id="PF04954">
    <property type="entry name" value="SIP"/>
    <property type="match status" value="1"/>
</dbReference>
<accession>A0A6I3M6E9</accession>
<dbReference type="GO" id="GO:0016491">
    <property type="term" value="F:oxidoreductase activity"/>
    <property type="evidence" value="ECO:0007669"/>
    <property type="project" value="InterPro"/>
</dbReference>
<dbReference type="PANTHER" id="PTHR30157:SF0">
    <property type="entry name" value="NADPH-DEPENDENT FERRIC-CHELATE REDUCTASE"/>
    <property type="match status" value="1"/>
</dbReference>
<dbReference type="OrthoDB" id="3291337at2"/>
<dbReference type="AlphaFoldDB" id="A0A6I3M6E9"/>
<organism evidence="3 4">
    <name type="scientific">Agromyces bracchium</name>
    <dbReference type="NCBI Taxonomy" id="88376"/>
    <lineage>
        <taxon>Bacteria</taxon>
        <taxon>Bacillati</taxon>
        <taxon>Actinomycetota</taxon>
        <taxon>Actinomycetes</taxon>
        <taxon>Micrococcales</taxon>
        <taxon>Microbacteriaceae</taxon>
        <taxon>Agromyces</taxon>
    </lineage>
</organism>
<dbReference type="PROSITE" id="PS51384">
    <property type="entry name" value="FAD_FR"/>
    <property type="match status" value="1"/>
</dbReference>
<evidence type="ECO:0000313" key="4">
    <source>
        <dbReference type="Proteomes" id="UP000433071"/>
    </source>
</evidence>